<dbReference type="GO" id="GO:0000179">
    <property type="term" value="F:rRNA (adenine-N6,N6-)-dimethyltransferase activity"/>
    <property type="evidence" value="ECO:0007669"/>
    <property type="project" value="InterPro"/>
</dbReference>
<dbReference type="SUPFAM" id="SSF53335">
    <property type="entry name" value="S-adenosyl-L-methionine-dependent methyltransferases"/>
    <property type="match status" value="1"/>
</dbReference>
<evidence type="ECO:0000256" key="2">
    <source>
        <dbReference type="ARBA" id="ARBA00022679"/>
    </source>
</evidence>
<dbReference type="GO" id="GO:0003723">
    <property type="term" value="F:RNA binding"/>
    <property type="evidence" value="ECO:0007669"/>
    <property type="project" value="UniProtKB-KW"/>
</dbReference>
<dbReference type="Proteomes" id="UP000094622">
    <property type="component" value="Unassembled WGS sequence"/>
</dbReference>
<dbReference type="InterPro" id="IPR029063">
    <property type="entry name" value="SAM-dependent_MTases_sf"/>
</dbReference>
<dbReference type="PROSITE" id="PS01131">
    <property type="entry name" value="RRNA_A_DIMETH"/>
    <property type="match status" value="1"/>
</dbReference>
<evidence type="ECO:0000313" key="6">
    <source>
        <dbReference type="Proteomes" id="UP000094622"/>
    </source>
</evidence>
<keyword evidence="6" id="KW-1185">Reference proteome</keyword>
<dbReference type="AlphaFoldDB" id="A0A1E3GX50"/>
<dbReference type="FunFam" id="3.40.50.150:FF:000346">
    <property type="entry name" value="Phospholipid N-methyltransferase"/>
    <property type="match status" value="1"/>
</dbReference>
<comment type="caution">
    <text evidence="5">The sequence shown here is derived from an EMBL/GenBank/DDBJ whole genome shotgun (WGS) entry which is preliminary data.</text>
</comment>
<reference evidence="5 6" key="1">
    <citation type="submission" date="2016-07" db="EMBL/GenBank/DDBJ databases">
        <title>Draft Genome Sequence of Methylobrevis pamukkalensis PK2.</title>
        <authorList>
            <person name="Vasilenko O.V."/>
            <person name="Doronina N.V."/>
            <person name="Shmareva M.N."/>
            <person name="Tarlachkov S.V."/>
            <person name="Mustakhimov I."/>
            <person name="Trotsenko Y.A."/>
        </authorList>
    </citation>
    <scope>NUCLEOTIDE SEQUENCE [LARGE SCALE GENOMIC DNA]</scope>
    <source>
        <strain evidence="5 6">PK2</strain>
    </source>
</reference>
<dbReference type="EMBL" id="MCRJ01000165">
    <property type="protein sequence ID" value="ODN68525.1"/>
    <property type="molecule type" value="Genomic_DNA"/>
</dbReference>
<dbReference type="InterPro" id="IPR020596">
    <property type="entry name" value="rRNA_Ade_Mease_Trfase_CS"/>
</dbReference>
<dbReference type="PATRIC" id="fig|1439726.3.peg.4422"/>
<gene>
    <name evidence="5" type="ORF">A6302_04177</name>
</gene>
<evidence type="ECO:0000256" key="3">
    <source>
        <dbReference type="ARBA" id="ARBA00022691"/>
    </source>
</evidence>
<sequence length="219" mass="23037">MIRCTVHRRRDPTPGTAGDHLRFARSWLQAPLRVAAIAPSGRSLARLITRDITPASGPILELGPGTGVFTAALLDRGIDETDLTLVEMDAAFASLLRARFPRAGVVEADAARLDPSALFPGTKAGATISGLGLLSMRPRTVIAILKGAIACMRPDGALFQFTYGPTCPVPPAILARLGLKANRTGGTWANLPPASVYRIERDPTISRSPLTGPATGAPK</sequence>
<keyword evidence="1 5" id="KW-0489">Methyltransferase</keyword>
<name>A0A1E3GX50_9HYPH</name>
<keyword evidence="4" id="KW-0694">RNA-binding</keyword>
<dbReference type="CDD" id="cd02440">
    <property type="entry name" value="AdoMet_MTases"/>
    <property type="match status" value="1"/>
</dbReference>
<keyword evidence="2 5" id="KW-0808">Transferase</keyword>
<accession>A0A1E3GX50</accession>
<evidence type="ECO:0000256" key="1">
    <source>
        <dbReference type="ARBA" id="ARBA00022603"/>
    </source>
</evidence>
<organism evidence="5 6">
    <name type="scientific">Methylobrevis pamukkalensis</name>
    <dbReference type="NCBI Taxonomy" id="1439726"/>
    <lineage>
        <taxon>Bacteria</taxon>
        <taxon>Pseudomonadati</taxon>
        <taxon>Pseudomonadota</taxon>
        <taxon>Alphaproteobacteria</taxon>
        <taxon>Hyphomicrobiales</taxon>
        <taxon>Pleomorphomonadaceae</taxon>
        <taxon>Methylobrevis</taxon>
    </lineage>
</organism>
<dbReference type="InterPro" id="IPR001737">
    <property type="entry name" value="KsgA/Erm"/>
</dbReference>
<protein>
    <submittedName>
        <fullName evidence="5">16S ribosomal RNA methyltransferase KsgA/Dim1 family protein</fullName>
    </submittedName>
</protein>
<dbReference type="RefSeq" id="WP_069308319.1">
    <property type="nucleotide sequence ID" value="NZ_MCRJ01000165.1"/>
</dbReference>
<proteinExistence type="predicted"/>
<keyword evidence="3" id="KW-0949">S-adenosyl-L-methionine</keyword>
<dbReference type="Gene3D" id="3.40.50.150">
    <property type="entry name" value="Vaccinia Virus protein VP39"/>
    <property type="match status" value="1"/>
</dbReference>
<dbReference type="Pfam" id="PF00398">
    <property type="entry name" value="RrnaAD"/>
    <property type="match status" value="1"/>
</dbReference>
<evidence type="ECO:0000256" key="4">
    <source>
        <dbReference type="ARBA" id="ARBA00022884"/>
    </source>
</evidence>
<evidence type="ECO:0000313" key="5">
    <source>
        <dbReference type="EMBL" id="ODN68525.1"/>
    </source>
</evidence>
<dbReference type="OrthoDB" id="9805585at2"/>